<dbReference type="Pfam" id="PF10592">
    <property type="entry name" value="AIPR"/>
    <property type="match status" value="1"/>
</dbReference>
<organism evidence="3 4">
    <name type="scientific">Streptomyces indiaensis</name>
    <dbReference type="NCBI Taxonomy" id="284033"/>
    <lineage>
        <taxon>Bacteria</taxon>
        <taxon>Bacillati</taxon>
        <taxon>Actinomycetota</taxon>
        <taxon>Actinomycetes</taxon>
        <taxon>Kitasatosporales</taxon>
        <taxon>Streptomycetaceae</taxon>
        <taxon>Streptomyces</taxon>
    </lineage>
</organism>
<dbReference type="InterPro" id="IPR018891">
    <property type="entry name" value="AIPR_C"/>
</dbReference>
<protein>
    <submittedName>
        <fullName evidence="3">AIPR family protein</fullName>
    </submittedName>
</protein>
<reference evidence="3 4" key="1">
    <citation type="journal article" date="2019" name="Int. J. Syst. Evol. Microbiol.">
        <title>The Global Catalogue of Microorganisms (GCM) 10K type strain sequencing project: providing services to taxonomists for standard genome sequencing and annotation.</title>
        <authorList>
            <consortium name="The Broad Institute Genomics Platform"/>
            <consortium name="The Broad Institute Genome Sequencing Center for Infectious Disease"/>
            <person name="Wu L."/>
            <person name="Ma J."/>
        </authorList>
    </citation>
    <scope>NUCLEOTIDE SEQUENCE [LARGE SCALE GENOMIC DNA]</scope>
    <source>
        <strain evidence="3 4">JCM 3053</strain>
    </source>
</reference>
<feature type="domain" description="Abortive infection phage resistance protein N-terminal" evidence="2">
    <location>
        <begin position="33"/>
        <end position="179"/>
    </location>
</feature>
<evidence type="ECO:0000313" key="4">
    <source>
        <dbReference type="Proteomes" id="UP001501474"/>
    </source>
</evidence>
<dbReference type="InterPro" id="IPR055101">
    <property type="entry name" value="AIPR_N"/>
</dbReference>
<evidence type="ECO:0000313" key="3">
    <source>
        <dbReference type="EMBL" id="GAA2238253.1"/>
    </source>
</evidence>
<sequence length="575" mass="64963">MSENELTEFAEYLYEDARARTDSPVGTRFNGAFVDVFREYLVEDGVLEDIEPCYCRKQLGRSTAEVYGYALNDSGSVLDIVTAEHGWKAQTIHKADVQRALRRAQIFVERCRKGFHLEMDETDPVYSMAQRIHEAWSDINRVRIFLFTDARLTVESMPPGETEGLRCTYELWDIVRLHRLASSGRREEETVIELAEPLPCLNAPGDADFDCLLTVLPGQLLADLYKEHGGRLLQRNVRAYLQARGKVNKGISETVRQEPGRFLAYNNGVSATVTTADTAAVPGGGLLLTRLVDLQIVNGGQTTASLHHMMQKGVDLSQVRVPAKITVVRQEMLDELVPNISRFANSQNAIKEADLQANSPYHRRLQALSRSIWAPAPEGSTRQSRWYYERVRGQYQVDLSALEKQAEKSRFTREYPLAKKFGKTDLAKYELTYLGRPHDVCLGAEKCFRIWTTDVVDCFEGSPDAGHFKHLVAKRILFEHTRKAIQKMRLGGYLGPTTAYAVALLIDRYRNQVDLDGIWRAQALPQWVDDLVPELAVDIVRPLLVAAPGSGNVTEWCKKSQCWDTVRAVDWGPRS</sequence>
<dbReference type="Pfam" id="PF22879">
    <property type="entry name" value="AIPR_N"/>
    <property type="match status" value="1"/>
</dbReference>
<name>A0ABN3DPJ6_9ACTN</name>
<accession>A0ABN3DPJ6</accession>
<dbReference type="Proteomes" id="UP001501474">
    <property type="component" value="Unassembled WGS sequence"/>
</dbReference>
<keyword evidence="4" id="KW-1185">Reference proteome</keyword>
<evidence type="ECO:0000259" key="2">
    <source>
        <dbReference type="Pfam" id="PF22879"/>
    </source>
</evidence>
<gene>
    <name evidence="3" type="ORF">GCM10010104_36620</name>
</gene>
<dbReference type="EMBL" id="BAAART010000074">
    <property type="protein sequence ID" value="GAA2238253.1"/>
    <property type="molecule type" value="Genomic_DNA"/>
</dbReference>
<dbReference type="RefSeq" id="WP_234848796.1">
    <property type="nucleotide sequence ID" value="NZ_BAAART010000074.1"/>
</dbReference>
<proteinExistence type="predicted"/>
<feature type="domain" description="Abortive phage infection protein C-terminal" evidence="1">
    <location>
        <begin position="233"/>
        <end position="536"/>
    </location>
</feature>
<evidence type="ECO:0000259" key="1">
    <source>
        <dbReference type="Pfam" id="PF10592"/>
    </source>
</evidence>
<comment type="caution">
    <text evidence="3">The sequence shown here is derived from an EMBL/GenBank/DDBJ whole genome shotgun (WGS) entry which is preliminary data.</text>
</comment>